<dbReference type="RefSeq" id="WP_230732701.1">
    <property type="nucleotide sequence ID" value="NZ_CP075567.1"/>
</dbReference>
<keyword evidence="2" id="KW-1185">Reference proteome</keyword>
<name>A0ABY3PXA9_9PSED</name>
<protein>
    <submittedName>
        <fullName evidence="1">Uncharacterized protein</fullName>
    </submittedName>
</protein>
<organism evidence="1 2">
    <name type="scientific">Pseudomonas fitomaticsae</name>
    <dbReference type="NCBI Taxonomy" id="2837969"/>
    <lineage>
        <taxon>Bacteria</taxon>
        <taxon>Pseudomonadati</taxon>
        <taxon>Pseudomonadota</taxon>
        <taxon>Gammaproteobacteria</taxon>
        <taxon>Pseudomonadales</taxon>
        <taxon>Pseudomonadaceae</taxon>
        <taxon>Pseudomonas</taxon>
    </lineage>
</organism>
<reference evidence="1 2" key="1">
    <citation type="journal article" date="2022" name="Int. J. Syst. Evol. Microbiol.">
        <title>Pseudomonas fitomaticsae sp. nov., isolated at Marimurtra Botanical Garden in Blanes, Catalonia, Spain.</title>
        <authorList>
            <person name="Atanasov K.E."/>
            <person name="Galbis D.M."/>
            <person name="Cornado D."/>
            <person name="Serpico A."/>
            <person name="Sanchez G."/>
            <person name="Bosch M."/>
            <person name="Ferrer A."/>
            <person name="Altabella T."/>
        </authorList>
    </citation>
    <scope>NUCLEOTIDE SEQUENCE [LARGE SCALE GENOMIC DNA]</scope>
    <source>
        <strain evidence="1 2">FIT81</strain>
    </source>
</reference>
<sequence length="245" mass="26661">MSRTQAVSPAALPAIGQPFAGGFYAGRLFFDGVEHALIDAGREFEQPAQWWDRSGPRLNVRGSKSYHDGLANTRAMAEAGSAIAQNVLAMSIRDHRGWHIPAIEELQVMRANLLQLEPWGKHWPADGAGGPAQAFALREYWSSTQKSSAGSAWCLHMLPWCTPDTNWTSKEKAVRPVRTLPIKADAFVHEPSSDAPLTEADLRGLANAEAVASVIERFVNEDAGKFYGRTDALVEELAAIAGGRQ</sequence>
<evidence type="ECO:0000313" key="1">
    <source>
        <dbReference type="EMBL" id="UFP98584.1"/>
    </source>
</evidence>
<proteinExistence type="predicted"/>
<evidence type="ECO:0000313" key="2">
    <source>
        <dbReference type="Proteomes" id="UP001162907"/>
    </source>
</evidence>
<dbReference type="EMBL" id="CP075567">
    <property type="protein sequence ID" value="UFP98584.1"/>
    <property type="molecule type" value="Genomic_DNA"/>
</dbReference>
<gene>
    <name evidence="1" type="ORF">KJY40_21430</name>
</gene>
<dbReference type="Proteomes" id="UP001162907">
    <property type="component" value="Chromosome"/>
</dbReference>
<accession>A0ABY3PXA9</accession>